<dbReference type="AlphaFoldDB" id="S9QJX8"/>
<comment type="caution">
    <text evidence="2">The sequence shown here is derived from an EMBL/GenBank/DDBJ whole genome shotgun (WGS) entry which is preliminary data.</text>
</comment>
<reference evidence="2" key="1">
    <citation type="submission" date="2013-05" db="EMBL/GenBank/DDBJ databases">
        <title>Genome assembly of Cystobacter fuscus DSM 2262.</title>
        <authorList>
            <person name="Sharma G."/>
            <person name="Khatri I."/>
            <person name="Kaur C."/>
            <person name="Mayilraj S."/>
            <person name="Subramanian S."/>
        </authorList>
    </citation>
    <scope>NUCLEOTIDE SEQUENCE [LARGE SCALE GENOMIC DNA]</scope>
    <source>
        <strain evidence="2">DSM 2262</strain>
    </source>
</reference>
<proteinExistence type="predicted"/>
<dbReference type="Proteomes" id="UP000011682">
    <property type="component" value="Unassembled WGS sequence"/>
</dbReference>
<evidence type="ECO:0000313" key="2">
    <source>
        <dbReference type="EMBL" id="EPX56783.1"/>
    </source>
</evidence>
<evidence type="ECO:0000256" key="1">
    <source>
        <dbReference type="SAM" id="MobiDB-lite"/>
    </source>
</evidence>
<feature type="region of interest" description="Disordered" evidence="1">
    <location>
        <begin position="32"/>
        <end position="67"/>
    </location>
</feature>
<evidence type="ECO:0000313" key="3">
    <source>
        <dbReference type="Proteomes" id="UP000011682"/>
    </source>
</evidence>
<protein>
    <submittedName>
        <fullName evidence="2">Uncharacterized protein</fullName>
    </submittedName>
</protein>
<keyword evidence="3" id="KW-1185">Reference proteome</keyword>
<gene>
    <name evidence="2" type="ORF">D187_007217</name>
</gene>
<feature type="compositionally biased region" description="Basic and acidic residues" evidence="1">
    <location>
        <begin position="45"/>
        <end position="67"/>
    </location>
</feature>
<organism evidence="2 3">
    <name type="scientific">Cystobacter fuscus (strain ATCC 25194 / DSM 2262 / NBRC 100088 / M29)</name>
    <dbReference type="NCBI Taxonomy" id="1242864"/>
    <lineage>
        <taxon>Bacteria</taxon>
        <taxon>Pseudomonadati</taxon>
        <taxon>Myxococcota</taxon>
        <taxon>Myxococcia</taxon>
        <taxon>Myxococcales</taxon>
        <taxon>Cystobacterineae</taxon>
        <taxon>Archangiaceae</taxon>
        <taxon>Cystobacter</taxon>
    </lineage>
</organism>
<name>S9QJX8_CYSF2</name>
<sequence length="87" mass="10043">MAHANGGWLRDTPSPVDRAFHGVDQTLQELSTERHMRVSSTKPRFRPEASNRLDTRGRTRRGEDLESHDFAASWPRPYYETLEHPLG</sequence>
<dbReference type="EMBL" id="ANAH02000065">
    <property type="protein sequence ID" value="EPX56783.1"/>
    <property type="molecule type" value="Genomic_DNA"/>
</dbReference>
<accession>S9QJX8</accession>